<proteinExistence type="predicted"/>
<dbReference type="InterPro" id="IPR036612">
    <property type="entry name" value="KH_dom_type_1_sf"/>
</dbReference>
<feature type="non-terminal residue" evidence="4">
    <location>
        <position position="1"/>
    </location>
</feature>
<dbReference type="InterPro" id="IPR004088">
    <property type="entry name" value="KH_dom_type_1"/>
</dbReference>
<dbReference type="AlphaFoldDB" id="A0A813K734"/>
<evidence type="ECO:0000313" key="5">
    <source>
        <dbReference type="Proteomes" id="UP000626109"/>
    </source>
</evidence>
<protein>
    <recommendedName>
        <fullName evidence="3">K Homology domain-containing protein</fullName>
    </recommendedName>
</protein>
<evidence type="ECO:0000313" key="4">
    <source>
        <dbReference type="EMBL" id="CAE8694236.1"/>
    </source>
</evidence>
<dbReference type="Proteomes" id="UP000626109">
    <property type="component" value="Unassembled WGS sequence"/>
</dbReference>
<feature type="domain" description="K Homology" evidence="3">
    <location>
        <begin position="123"/>
        <end position="193"/>
    </location>
</feature>
<gene>
    <name evidence="4" type="ORF">PGLA2088_LOCUS28753</name>
</gene>
<keyword evidence="1" id="KW-0694">RNA-binding</keyword>
<dbReference type="EMBL" id="CAJNNW010028012">
    <property type="protein sequence ID" value="CAE8694236.1"/>
    <property type="molecule type" value="Genomic_DNA"/>
</dbReference>
<feature type="compositionally biased region" description="Basic and acidic residues" evidence="2">
    <location>
        <begin position="21"/>
        <end position="38"/>
    </location>
</feature>
<dbReference type="SMART" id="SM00322">
    <property type="entry name" value="KH"/>
    <property type="match status" value="1"/>
</dbReference>
<dbReference type="Pfam" id="PF00013">
    <property type="entry name" value="KH_1"/>
    <property type="match status" value="1"/>
</dbReference>
<feature type="region of interest" description="Disordered" evidence="2">
    <location>
        <begin position="1"/>
        <end position="110"/>
    </location>
</feature>
<feature type="compositionally biased region" description="Basic and acidic residues" evidence="2">
    <location>
        <begin position="1"/>
        <end position="10"/>
    </location>
</feature>
<comment type="caution">
    <text evidence="4">The sequence shown here is derived from an EMBL/GenBank/DDBJ whole genome shotgun (WGS) entry which is preliminary data.</text>
</comment>
<accession>A0A813K734</accession>
<dbReference type="Gene3D" id="3.30.1370.10">
    <property type="entry name" value="K Homology domain, type 1"/>
    <property type="match status" value="1"/>
</dbReference>
<dbReference type="PROSITE" id="PS50084">
    <property type="entry name" value="KH_TYPE_1"/>
    <property type="match status" value="1"/>
</dbReference>
<feature type="compositionally biased region" description="Low complexity" evidence="2">
    <location>
        <begin position="83"/>
        <end position="102"/>
    </location>
</feature>
<dbReference type="GO" id="GO:0003723">
    <property type="term" value="F:RNA binding"/>
    <property type="evidence" value="ECO:0007669"/>
    <property type="project" value="UniProtKB-UniRule"/>
</dbReference>
<name>A0A813K734_POLGL</name>
<feature type="compositionally biased region" description="Basic and acidic residues" evidence="2">
    <location>
        <begin position="48"/>
        <end position="61"/>
    </location>
</feature>
<reference evidence="4" key="1">
    <citation type="submission" date="2021-02" db="EMBL/GenBank/DDBJ databases">
        <authorList>
            <person name="Dougan E. K."/>
            <person name="Rhodes N."/>
            <person name="Thang M."/>
            <person name="Chan C."/>
        </authorList>
    </citation>
    <scope>NUCLEOTIDE SEQUENCE</scope>
</reference>
<organism evidence="4 5">
    <name type="scientific">Polarella glacialis</name>
    <name type="common">Dinoflagellate</name>
    <dbReference type="NCBI Taxonomy" id="89957"/>
    <lineage>
        <taxon>Eukaryota</taxon>
        <taxon>Sar</taxon>
        <taxon>Alveolata</taxon>
        <taxon>Dinophyceae</taxon>
        <taxon>Suessiales</taxon>
        <taxon>Suessiaceae</taxon>
        <taxon>Polarella</taxon>
    </lineage>
</organism>
<evidence type="ECO:0000259" key="3">
    <source>
        <dbReference type="SMART" id="SM00322"/>
    </source>
</evidence>
<dbReference type="CDD" id="cd00105">
    <property type="entry name" value="KH-I"/>
    <property type="match status" value="1"/>
</dbReference>
<dbReference type="SUPFAM" id="SSF54791">
    <property type="entry name" value="Eukaryotic type KH-domain (KH-domain type I)"/>
    <property type="match status" value="1"/>
</dbReference>
<evidence type="ECO:0000256" key="1">
    <source>
        <dbReference type="PROSITE-ProRule" id="PRU00117"/>
    </source>
</evidence>
<sequence length="238" mass="25131">DRKKDRDRSRSRPAKNASKSRSSESRPKKKEKESKLAEPPDWVPKSPSPEKAKTVKADMKKPSAVFGEMPSSLAIQSPPSHLPASQRAAPPGAGSAPDGSVPDWLADLMPSAGTGPGGLLRPRVPHREVMVPQPCVARLIGKGGEVIMAICNQTGADVKIKQETKEQGYSLAIITGHPDAMDAAERMVRQKLGLSGSTFVSKEMPISAEQVPLLMGPKASSSPVFQGGDLRADSGAVG</sequence>
<evidence type="ECO:0000256" key="2">
    <source>
        <dbReference type="SAM" id="MobiDB-lite"/>
    </source>
</evidence>
<dbReference type="InterPro" id="IPR004087">
    <property type="entry name" value="KH_dom"/>
</dbReference>